<evidence type="ECO:0000313" key="7">
    <source>
        <dbReference type="EMBL" id="AMD21121.1"/>
    </source>
</evidence>
<keyword evidence="2" id="KW-0678">Repressor</keyword>
<organism evidence="7 8">
    <name type="scientific">Eremothecium sinecaudum</name>
    <dbReference type="NCBI Taxonomy" id="45286"/>
    <lineage>
        <taxon>Eukaryota</taxon>
        <taxon>Fungi</taxon>
        <taxon>Dikarya</taxon>
        <taxon>Ascomycota</taxon>
        <taxon>Saccharomycotina</taxon>
        <taxon>Saccharomycetes</taxon>
        <taxon>Saccharomycetales</taxon>
        <taxon>Saccharomycetaceae</taxon>
        <taxon>Eremothecium</taxon>
    </lineage>
</organism>
<feature type="domain" description="Deacetylase sirtuin-type" evidence="6">
    <location>
        <begin position="85"/>
        <end position="385"/>
    </location>
</feature>
<dbReference type="GO" id="GO:0005634">
    <property type="term" value="C:nucleus"/>
    <property type="evidence" value="ECO:0007669"/>
    <property type="project" value="TreeGrafter"/>
</dbReference>
<keyword evidence="5" id="KW-0862">Zinc</keyword>
<keyword evidence="3" id="KW-0808">Transferase</keyword>
<dbReference type="PANTHER" id="PTHR11085">
    <property type="entry name" value="NAD-DEPENDENT PROTEIN DEACYLASE SIRTUIN-5, MITOCHONDRIAL-RELATED"/>
    <property type="match status" value="1"/>
</dbReference>
<accession>A0A109UXC5</accession>
<dbReference type="GO" id="GO:0031508">
    <property type="term" value="P:pericentric heterochromatin formation"/>
    <property type="evidence" value="ECO:0007669"/>
    <property type="project" value="TreeGrafter"/>
</dbReference>
<dbReference type="InterPro" id="IPR026590">
    <property type="entry name" value="Ssirtuin_cat_dom"/>
</dbReference>
<dbReference type="Gene3D" id="3.40.50.1220">
    <property type="entry name" value="TPP-binding domain"/>
    <property type="match status" value="1"/>
</dbReference>
<dbReference type="STRING" id="45286.A0A109UXC5"/>
<reference evidence="7 8" key="1">
    <citation type="submission" date="2016-01" db="EMBL/GenBank/DDBJ databases">
        <title>Genome sequence of the yeast Holleya sinecauda.</title>
        <authorList>
            <person name="Dietrich F.S."/>
        </authorList>
    </citation>
    <scope>NUCLEOTIDE SEQUENCE [LARGE SCALE GENOMIC DNA]</scope>
    <source>
        <strain evidence="7 8">ATCC 58844</strain>
    </source>
</reference>
<dbReference type="SUPFAM" id="SSF52467">
    <property type="entry name" value="DHS-like NAD/FAD-binding domain"/>
    <property type="match status" value="1"/>
</dbReference>
<dbReference type="InterPro" id="IPR003000">
    <property type="entry name" value="Sirtuin"/>
</dbReference>
<dbReference type="PROSITE" id="PS50305">
    <property type="entry name" value="SIRTUIN"/>
    <property type="match status" value="1"/>
</dbReference>
<dbReference type="GO" id="GO:0000122">
    <property type="term" value="P:negative regulation of transcription by RNA polymerase II"/>
    <property type="evidence" value="ECO:0007669"/>
    <property type="project" value="TreeGrafter"/>
</dbReference>
<dbReference type="Proteomes" id="UP000243052">
    <property type="component" value="Chromosome v"/>
</dbReference>
<proteinExistence type="inferred from homology"/>
<evidence type="ECO:0000256" key="3">
    <source>
        <dbReference type="ARBA" id="ARBA00022679"/>
    </source>
</evidence>
<dbReference type="GO" id="GO:0017136">
    <property type="term" value="F:histone deacetylase activity, NAD-dependent"/>
    <property type="evidence" value="ECO:0007669"/>
    <property type="project" value="TreeGrafter"/>
</dbReference>
<dbReference type="Pfam" id="PF02146">
    <property type="entry name" value="SIR2"/>
    <property type="match status" value="1"/>
</dbReference>
<keyword evidence="5" id="KW-0479">Metal-binding</keyword>
<dbReference type="GO" id="GO:0006282">
    <property type="term" value="P:regulation of DNA repair"/>
    <property type="evidence" value="ECO:0007669"/>
    <property type="project" value="TreeGrafter"/>
</dbReference>
<dbReference type="GO" id="GO:0046872">
    <property type="term" value="F:metal ion binding"/>
    <property type="evidence" value="ECO:0007669"/>
    <property type="project" value="UniProtKB-KW"/>
</dbReference>
<name>A0A109UXC5_9SACH</name>
<dbReference type="InterPro" id="IPR026591">
    <property type="entry name" value="Sirtuin_cat_small_dom_sf"/>
</dbReference>
<sequence>MVELYNMNEHSVSPVKNDFPITPPSSVEKTRQGEAIEVKDAALARKKLLLELKKAKPVVKRQRRLKFRPERNFVFDMEQYFSNSTGEEMAKAAEFVRYAFQYSKKIIVVTGAGISVAAGIPDFRSSEGLFSTLKGGNVSSGKQLFDYNHVYSSEDFSMEFNKMVVDMHKKSQDLEPTGFHRLLNQIAEEGRIKRIYTQNIDGLENKLSDISSTRTSPKTIPNTIQLHGSIHHMCCNKCHKVFDMNPDLFKCNEEDHRGSIIPSCPECEEFETVRQIAGKRLQGVGKLRPYIVLYNELHPMGEMIGDIVMKDLKAKCDCLLIVGTSLRIPGVKAMCKQFAQSVRSRKGIILWVNKELPSQRILDMFAGVDLVVLGDCQDLCKLVGV</sequence>
<feature type="binding site" evidence="5">
    <location>
        <position position="238"/>
    </location>
    <ligand>
        <name>Zn(2+)</name>
        <dbReference type="ChEBI" id="CHEBI:29105"/>
    </ligand>
</feature>
<evidence type="ECO:0000259" key="6">
    <source>
        <dbReference type="PROSITE" id="PS50305"/>
    </source>
</evidence>
<evidence type="ECO:0000256" key="4">
    <source>
        <dbReference type="ARBA" id="ARBA00023027"/>
    </source>
</evidence>
<dbReference type="GO" id="GO:0070403">
    <property type="term" value="F:NAD+ binding"/>
    <property type="evidence" value="ECO:0007669"/>
    <property type="project" value="InterPro"/>
</dbReference>
<evidence type="ECO:0000313" key="8">
    <source>
        <dbReference type="Proteomes" id="UP000243052"/>
    </source>
</evidence>
<dbReference type="Gene3D" id="3.30.1600.10">
    <property type="entry name" value="SIR2/SIRT2 'Small Domain"/>
    <property type="match status" value="1"/>
</dbReference>
<evidence type="ECO:0000256" key="5">
    <source>
        <dbReference type="PROSITE-ProRule" id="PRU00236"/>
    </source>
</evidence>
<dbReference type="OrthoDB" id="2919105at2759"/>
<feature type="binding site" evidence="5">
    <location>
        <position position="267"/>
    </location>
    <ligand>
        <name>Zn(2+)</name>
        <dbReference type="ChEBI" id="CHEBI:29105"/>
    </ligand>
</feature>
<keyword evidence="8" id="KW-1185">Reference proteome</keyword>
<feature type="binding site" evidence="5">
    <location>
        <position position="264"/>
    </location>
    <ligand>
        <name>Zn(2+)</name>
        <dbReference type="ChEBI" id="CHEBI:29105"/>
    </ligand>
</feature>
<comment type="similarity">
    <text evidence="1">Belongs to the sirtuin family. Class I subfamily.</text>
</comment>
<gene>
    <name evidence="7" type="ORF">AW171_hschr53054</name>
</gene>
<keyword evidence="4" id="KW-0520">NAD</keyword>
<feature type="binding site" evidence="5">
    <location>
        <position position="235"/>
    </location>
    <ligand>
        <name>Zn(2+)</name>
        <dbReference type="ChEBI" id="CHEBI:29105"/>
    </ligand>
</feature>
<dbReference type="RefSeq" id="XP_017988117.1">
    <property type="nucleotide sequence ID" value="XM_018132602.1"/>
</dbReference>
<feature type="active site" description="Proton acceptor" evidence="5">
    <location>
        <position position="227"/>
    </location>
</feature>
<evidence type="ECO:0000256" key="1">
    <source>
        <dbReference type="ARBA" id="ARBA00006924"/>
    </source>
</evidence>
<dbReference type="GO" id="GO:0031934">
    <property type="term" value="C:mating-type region heterochromatin"/>
    <property type="evidence" value="ECO:0007669"/>
    <property type="project" value="TreeGrafter"/>
</dbReference>
<dbReference type="InterPro" id="IPR029035">
    <property type="entry name" value="DHS-like_NAD/FAD-binding_dom"/>
</dbReference>
<dbReference type="PANTHER" id="PTHR11085:SF15">
    <property type="entry name" value="NAD-DEPENDENT HISTONE DEACETYLASE HST4"/>
    <property type="match status" value="1"/>
</dbReference>
<dbReference type="EMBL" id="CP014245">
    <property type="protein sequence ID" value="AMD21121.1"/>
    <property type="molecule type" value="Genomic_DNA"/>
</dbReference>
<dbReference type="GeneID" id="28724397"/>
<dbReference type="GO" id="GO:1990414">
    <property type="term" value="P:replication-born double-strand break repair via sister chromatid exchange"/>
    <property type="evidence" value="ECO:0007669"/>
    <property type="project" value="TreeGrafter"/>
</dbReference>
<dbReference type="InterPro" id="IPR050134">
    <property type="entry name" value="NAD-dep_sirtuin_deacylases"/>
</dbReference>
<dbReference type="AlphaFoldDB" id="A0A109UXC5"/>
<evidence type="ECO:0000256" key="2">
    <source>
        <dbReference type="ARBA" id="ARBA00022491"/>
    </source>
</evidence>
<protein>
    <submittedName>
        <fullName evidence="7">HEL160Cp</fullName>
    </submittedName>
</protein>